<name>A0A2S1KTQ7_9LACO</name>
<dbReference type="SUPFAM" id="SSF52540">
    <property type="entry name" value="P-loop containing nucleoside triphosphate hydrolases"/>
    <property type="match status" value="1"/>
</dbReference>
<dbReference type="Proteomes" id="UP000244870">
    <property type="component" value="Chromosome"/>
</dbReference>
<evidence type="ECO:0000259" key="4">
    <source>
        <dbReference type="PROSITE" id="PS51206"/>
    </source>
</evidence>
<dbReference type="PANTHER" id="PTHR35372">
    <property type="entry name" value="ATP BINDING PROTEIN-RELATED"/>
    <property type="match status" value="1"/>
</dbReference>
<evidence type="ECO:0000313" key="6">
    <source>
        <dbReference type="Proteomes" id="UP000244870"/>
    </source>
</evidence>
<feature type="domain" description="SF3 helicase" evidence="4">
    <location>
        <begin position="177"/>
        <end position="337"/>
    </location>
</feature>
<dbReference type="Gene3D" id="3.40.50.300">
    <property type="entry name" value="P-loop containing nucleotide triphosphate hydrolases"/>
    <property type="match status" value="1"/>
</dbReference>
<dbReference type="Pfam" id="PF19263">
    <property type="entry name" value="DUF5906"/>
    <property type="match status" value="1"/>
</dbReference>
<dbReference type="AlphaFoldDB" id="A0A2S1KTQ7"/>
<evidence type="ECO:0000313" key="5">
    <source>
        <dbReference type="EMBL" id="AWF96372.1"/>
    </source>
</evidence>
<dbReference type="GO" id="GO:0005524">
    <property type="term" value="F:ATP binding"/>
    <property type="evidence" value="ECO:0007669"/>
    <property type="project" value="UniProtKB-KW"/>
</dbReference>
<dbReference type="InterPro" id="IPR014818">
    <property type="entry name" value="Phage/plasmid_primase_P4_C"/>
</dbReference>
<keyword evidence="3" id="KW-0067">ATP-binding</keyword>
<sequence length="470" mass="53100">MADLRSVITPEDEQAVQANSNHPIWVNVDDKGRKSLDAVLLGCEIIEHHPLLRTPSLMNGAYFNGRYWEKLVNKEELNTRIAKLANMQLASAGLYTTANSKAVTNWVMNDIFKSRDVFDNAVPWLVPFKNGTYNVKTDTLQPHNKNDYILGGFDYPLDTSGKEPKTINALIKYMVGDSAQFLTEYIGYMFYRSYEPFNKFVVLQGVPGNGKSTLNNSIIKPLMHEKNTSHLSLEELTSSESGARFNIADLLGKYANIFMDLKNVYIASPDQLKNLTGGDAVNARFKGGGEFALVNFATFLFASNELPPLRDDAGVFARALVLPTIAPVVRDNQEEQVKRERLFPKAQIKAELSSFAYYALRQFAKALDNGHLSITEEMKEATKKWRYSDPLSMFLLEETQPWNGGGGITTKRLYDELVDWYRENGLTSVPSKILLNKQLEERGIEKKKHREGPDDNGSLKWRYMGIDLNN</sequence>
<dbReference type="InterPro" id="IPR051620">
    <property type="entry name" value="ORF904-like_C"/>
</dbReference>
<evidence type="ECO:0000256" key="3">
    <source>
        <dbReference type="ARBA" id="ARBA00022840"/>
    </source>
</evidence>
<evidence type="ECO:0000256" key="1">
    <source>
        <dbReference type="ARBA" id="ARBA00022741"/>
    </source>
</evidence>
<reference evidence="5 6" key="1">
    <citation type="submission" date="2017-04" db="EMBL/GenBank/DDBJ databases">
        <title>Weissella cibaria strain m2 complete genome.</title>
        <authorList>
            <person name="Pan Q."/>
            <person name="Tan M."/>
            <person name="Yao F."/>
            <person name="Su S."/>
        </authorList>
    </citation>
    <scope>NUCLEOTIDE SEQUENCE [LARGE SCALE GENOMIC DNA]</scope>
    <source>
        <strain evidence="5 6">M2</strain>
    </source>
</reference>
<dbReference type="RefSeq" id="WP_108730896.1">
    <property type="nucleotide sequence ID" value="NZ_CP020928.1"/>
</dbReference>
<evidence type="ECO:0000256" key="2">
    <source>
        <dbReference type="ARBA" id="ARBA00022801"/>
    </source>
</evidence>
<keyword evidence="2" id="KW-0378">Hydrolase</keyword>
<dbReference type="InterPro" id="IPR014015">
    <property type="entry name" value="Helicase_SF3_DNA-vir"/>
</dbReference>
<dbReference type="InterPro" id="IPR045455">
    <property type="entry name" value="NrS-1_pol-like_helicase"/>
</dbReference>
<organism evidence="5 6">
    <name type="scientific">Weissella cibaria</name>
    <dbReference type="NCBI Taxonomy" id="137591"/>
    <lineage>
        <taxon>Bacteria</taxon>
        <taxon>Bacillati</taxon>
        <taxon>Bacillota</taxon>
        <taxon>Bacilli</taxon>
        <taxon>Lactobacillales</taxon>
        <taxon>Lactobacillaceae</taxon>
        <taxon>Weissella</taxon>
    </lineage>
</organism>
<accession>A0A2S1KTQ7</accession>
<dbReference type="InterPro" id="IPR006500">
    <property type="entry name" value="Helicase_put_C_phage/plasmid"/>
</dbReference>
<protein>
    <recommendedName>
        <fullName evidence="4">SF3 helicase domain-containing protein</fullName>
    </recommendedName>
</protein>
<dbReference type="PROSITE" id="PS51206">
    <property type="entry name" value="SF3_HELICASE_1"/>
    <property type="match status" value="1"/>
</dbReference>
<keyword evidence="1" id="KW-0547">Nucleotide-binding</keyword>
<dbReference type="Pfam" id="PF08706">
    <property type="entry name" value="D5_N"/>
    <property type="match status" value="1"/>
</dbReference>
<gene>
    <name evidence="5" type="ORF">B6254_2011</name>
</gene>
<dbReference type="NCBIfam" id="TIGR01613">
    <property type="entry name" value="primase_Cterm"/>
    <property type="match status" value="1"/>
</dbReference>
<dbReference type="EMBL" id="CP020928">
    <property type="protein sequence ID" value="AWF96372.1"/>
    <property type="molecule type" value="Genomic_DNA"/>
</dbReference>
<proteinExistence type="predicted"/>
<dbReference type="PANTHER" id="PTHR35372:SF2">
    <property type="entry name" value="SF3 HELICASE DOMAIN-CONTAINING PROTEIN"/>
    <property type="match status" value="1"/>
</dbReference>
<dbReference type="GO" id="GO:0016787">
    <property type="term" value="F:hydrolase activity"/>
    <property type="evidence" value="ECO:0007669"/>
    <property type="project" value="UniProtKB-KW"/>
</dbReference>
<dbReference type="InterPro" id="IPR027417">
    <property type="entry name" value="P-loop_NTPase"/>
</dbReference>